<evidence type="ECO:0000313" key="1">
    <source>
        <dbReference type="EMBL" id="BAO43684.1"/>
    </source>
</evidence>
<dbReference type="KEGG" id="tbn:TBH_C0746"/>
<gene>
    <name evidence="1" type="ORF">TBH_C0746</name>
</gene>
<reference evidence="1 2" key="1">
    <citation type="journal article" date="2014" name="PLoS ONE">
        <title>Physiological and genomic features of a novel sulfur-oxidizing gammaproteobacterium belonging to a previously uncultivated symbiotic lineage isolated from a hydrothermal vent.</title>
        <authorList>
            <person name="Nunoura T."/>
            <person name="Takaki Y."/>
            <person name="Kazama H."/>
            <person name="Kakuta J."/>
            <person name="Shimamura S."/>
            <person name="Makita H."/>
            <person name="Hirai M."/>
            <person name="Miyazaki M."/>
            <person name="Takai K."/>
        </authorList>
    </citation>
    <scope>NUCLEOTIDE SEQUENCE [LARGE SCALE GENOMIC DNA]</scope>
    <source>
        <strain evidence="1 2">Hiromi1</strain>
    </source>
</reference>
<name>A0A7U6GHD3_9GAMM</name>
<protein>
    <submittedName>
        <fullName evidence="1">Uncharacterized protein</fullName>
    </submittedName>
</protein>
<evidence type="ECO:0000313" key="2">
    <source>
        <dbReference type="Proteomes" id="UP000031631"/>
    </source>
</evidence>
<proteinExistence type="predicted"/>
<keyword evidence="2" id="KW-1185">Reference proteome</keyword>
<organism evidence="1 2">
    <name type="scientific">Thiolapillus brandeum</name>
    <dbReference type="NCBI Taxonomy" id="1076588"/>
    <lineage>
        <taxon>Bacteria</taxon>
        <taxon>Pseudomonadati</taxon>
        <taxon>Pseudomonadota</taxon>
        <taxon>Gammaproteobacteria</taxon>
        <taxon>Chromatiales</taxon>
        <taxon>Sedimenticolaceae</taxon>
        <taxon>Thiolapillus</taxon>
    </lineage>
</organism>
<sequence>MTDKTKTKNFQITLFTVVPDSPPGVVETQELQACFAERLEGVLRRLVGKMGWQAVRLAGNLPPEFGGTKNRRAAIAGALVRAPGHSLLTRAAVR</sequence>
<dbReference type="Proteomes" id="UP000031631">
    <property type="component" value="Chromosome"/>
</dbReference>
<dbReference type="AlphaFoldDB" id="A0A7U6GHD3"/>
<accession>A0A7U6GHD3</accession>
<dbReference type="EMBL" id="AP012273">
    <property type="protein sequence ID" value="BAO43684.1"/>
    <property type="molecule type" value="Genomic_DNA"/>
</dbReference>